<organism evidence="2 3">
    <name type="scientific">Armillaria borealis</name>
    <dbReference type="NCBI Taxonomy" id="47425"/>
    <lineage>
        <taxon>Eukaryota</taxon>
        <taxon>Fungi</taxon>
        <taxon>Dikarya</taxon>
        <taxon>Basidiomycota</taxon>
        <taxon>Agaricomycotina</taxon>
        <taxon>Agaricomycetes</taxon>
        <taxon>Agaricomycetidae</taxon>
        <taxon>Agaricales</taxon>
        <taxon>Marasmiineae</taxon>
        <taxon>Physalacriaceae</taxon>
        <taxon>Armillaria</taxon>
    </lineage>
</organism>
<reference evidence="2" key="1">
    <citation type="submission" date="2023-06" db="EMBL/GenBank/DDBJ databases">
        <authorList>
            <consortium name="Lawrence Berkeley National Laboratory"/>
            <person name="Ahrendt S."/>
            <person name="Sahu N."/>
            <person name="Indic B."/>
            <person name="Wong-Bajracharya J."/>
            <person name="Merenyi Z."/>
            <person name="Ke H.-M."/>
            <person name="Monk M."/>
            <person name="Kocsube S."/>
            <person name="Drula E."/>
            <person name="Lipzen A."/>
            <person name="Balint B."/>
            <person name="Henrissat B."/>
            <person name="Andreopoulos B."/>
            <person name="Martin F.M."/>
            <person name="Harder C.B."/>
            <person name="Rigling D."/>
            <person name="Ford K.L."/>
            <person name="Foster G.D."/>
            <person name="Pangilinan J."/>
            <person name="Papanicolaou A."/>
            <person name="Barry K."/>
            <person name="LaButti K."/>
            <person name="Viragh M."/>
            <person name="Koriabine M."/>
            <person name="Yan M."/>
            <person name="Riley R."/>
            <person name="Champramary S."/>
            <person name="Plett K.L."/>
            <person name="Tsai I.J."/>
            <person name="Slot J."/>
            <person name="Sipos G."/>
            <person name="Plett J."/>
            <person name="Nagy L.G."/>
            <person name="Grigoriev I.V."/>
        </authorList>
    </citation>
    <scope>NUCLEOTIDE SEQUENCE</scope>
    <source>
        <strain evidence="2">FPL87.14</strain>
    </source>
</reference>
<accession>A0AA39IUB4</accession>
<name>A0AA39IUB4_9AGAR</name>
<dbReference type="AlphaFoldDB" id="A0AA39IUB4"/>
<feature type="compositionally biased region" description="Basic and acidic residues" evidence="1">
    <location>
        <begin position="49"/>
        <end position="59"/>
    </location>
</feature>
<evidence type="ECO:0000313" key="2">
    <source>
        <dbReference type="EMBL" id="KAK0429657.1"/>
    </source>
</evidence>
<comment type="caution">
    <text evidence="2">The sequence shown here is derived from an EMBL/GenBank/DDBJ whole genome shotgun (WGS) entry which is preliminary data.</text>
</comment>
<gene>
    <name evidence="2" type="ORF">EV421DRAFT_1914266</name>
</gene>
<feature type="region of interest" description="Disordered" evidence="1">
    <location>
        <begin position="191"/>
        <end position="213"/>
    </location>
</feature>
<sequence>MSATIESKPTSDEPLLEPVPEEDNVDSEFGIAEFESNRASSPDEEEKESGEQHNDHDTVLPDESNCLDEPRNLDQDNTPDPDKGDRISRSFDDNLDGAILEDDQLAYELAHDSNGPWIEATEEERASQIFLDELTEYQQAVTQVLAHRQVGLVFKRLGFEDVDPESDIYQEQYNLVITTMVGGRLIMGDTINRDNEGPDTGHRMNDQLHNVAE</sequence>
<feature type="region of interest" description="Disordered" evidence="1">
    <location>
        <begin position="1"/>
        <end position="91"/>
    </location>
</feature>
<proteinExistence type="predicted"/>
<keyword evidence="3" id="KW-1185">Reference proteome</keyword>
<feature type="compositionally biased region" description="Basic and acidic residues" evidence="1">
    <location>
        <begin position="68"/>
        <end position="91"/>
    </location>
</feature>
<dbReference type="Proteomes" id="UP001175226">
    <property type="component" value="Unassembled WGS sequence"/>
</dbReference>
<evidence type="ECO:0000313" key="3">
    <source>
        <dbReference type="Proteomes" id="UP001175226"/>
    </source>
</evidence>
<protein>
    <submittedName>
        <fullName evidence="2">Uncharacterized protein</fullName>
    </submittedName>
</protein>
<evidence type="ECO:0000256" key="1">
    <source>
        <dbReference type="SAM" id="MobiDB-lite"/>
    </source>
</evidence>
<dbReference type="EMBL" id="JAUEPT010000223">
    <property type="protein sequence ID" value="KAK0429657.1"/>
    <property type="molecule type" value="Genomic_DNA"/>
</dbReference>